<keyword evidence="2" id="KW-0547">Nucleotide-binding</keyword>
<evidence type="ECO:0000256" key="1">
    <source>
        <dbReference type="ARBA" id="ARBA00022737"/>
    </source>
</evidence>
<reference evidence="6" key="1">
    <citation type="journal article" date="2010" name="Nat. Biotechnol.">
        <title>Draft genome sequence of the oilseed species Ricinus communis.</title>
        <authorList>
            <person name="Chan A.P."/>
            <person name="Crabtree J."/>
            <person name="Zhao Q."/>
            <person name="Lorenzi H."/>
            <person name="Orvis J."/>
            <person name="Puiu D."/>
            <person name="Melake-Berhan A."/>
            <person name="Jones K.M."/>
            <person name="Redman J."/>
            <person name="Chen G."/>
            <person name="Cahoon E.B."/>
            <person name="Gedil M."/>
            <person name="Stanke M."/>
            <person name="Haas B.J."/>
            <person name="Wortman J.R."/>
            <person name="Fraser-Liggett C.M."/>
            <person name="Ravel J."/>
            <person name="Rabinowicz P.D."/>
        </authorList>
    </citation>
    <scope>NUCLEOTIDE SEQUENCE [LARGE SCALE GENOMIC DNA]</scope>
    <source>
        <strain evidence="6">cv. Hale</strain>
    </source>
</reference>
<dbReference type="GO" id="GO:0006952">
    <property type="term" value="P:defense response"/>
    <property type="evidence" value="ECO:0007669"/>
    <property type="project" value="UniProtKB-KW"/>
</dbReference>
<keyword evidence="3" id="KW-0611">Plant defense</keyword>
<dbReference type="STRING" id="3988.B9RV80"/>
<proteinExistence type="predicted"/>
<evidence type="ECO:0000256" key="3">
    <source>
        <dbReference type="ARBA" id="ARBA00022821"/>
    </source>
</evidence>
<gene>
    <name evidence="5" type="ORF">RCOM_0900660</name>
</gene>
<evidence type="ECO:0000256" key="2">
    <source>
        <dbReference type="ARBA" id="ARBA00022741"/>
    </source>
</evidence>
<sequence>MAEVAAGAFLSSLFEFLLERIDSLQLVHFFKGQKLNHVLLKKLKITMIIVNGLLDHAEEKQIFVSAVKEWLNELKDAVYEADDLLDEIAYEALHSKFEVDLHPPDKRCATFSFSIIPNQLIN</sequence>
<dbReference type="Gene3D" id="1.20.5.4130">
    <property type="match status" value="1"/>
</dbReference>
<feature type="domain" description="Disease resistance N-terminal" evidence="4">
    <location>
        <begin position="8"/>
        <end position="101"/>
    </location>
</feature>
<protein>
    <recommendedName>
        <fullName evidence="4">Disease resistance N-terminal domain-containing protein</fullName>
    </recommendedName>
</protein>
<dbReference type="EMBL" id="EQ973818">
    <property type="protein sequence ID" value="EEF44813.1"/>
    <property type="molecule type" value="Genomic_DNA"/>
</dbReference>
<dbReference type="InParanoid" id="B9RV80"/>
<dbReference type="Proteomes" id="UP000008311">
    <property type="component" value="Unassembled WGS sequence"/>
</dbReference>
<accession>B9RV80</accession>
<evidence type="ECO:0000313" key="5">
    <source>
        <dbReference type="EMBL" id="EEF44813.1"/>
    </source>
</evidence>
<keyword evidence="6" id="KW-1185">Reference proteome</keyword>
<keyword evidence="1" id="KW-0677">Repeat</keyword>
<evidence type="ECO:0000313" key="6">
    <source>
        <dbReference type="Proteomes" id="UP000008311"/>
    </source>
</evidence>
<dbReference type="eggNOG" id="KOG4658">
    <property type="taxonomic scope" value="Eukaryota"/>
</dbReference>
<organism evidence="5 6">
    <name type="scientific">Ricinus communis</name>
    <name type="common">Castor bean</name>
    <dbReference type="NCBI Taxonomy" id="3988"/>
    <lineage>
        <taxon>Eukaryota</taxon>
        <taxon>Viridiplantae</taxon>
        <taxon>Streptophyta</taxon>
        <taxon>Embryophyta</taxon>
        <taxon>Tracheophyta</taxon>
        <taxon>Spermatophyta</taxon>
        <taxon>Magnoliopsida</taxon>
        <taxon>eudicotyledons</taxon>
        <taxon>Gunneridae</taxon>
        <taxon>Pentapetalae</taxon>
        <taxon>rosids</taxon>
        <taxon>fabids</taxon>
        <taxon>Malpighiales</taxon>
        <taxon>Euphorbiaceae</taxon>
        <taxon>Acalyphoideae</taxon>
        <taxon>Acalypheae</taxon>
        <taxon>Ricinus</taxon>
    </lineage>
</organism>
<dbReference type="InterPro" id="IPR041118">
    <property type="entry name" value="Rx_N"/>
</dbReference>
<dbReference type="Pfam" id="PF18052">
    <property type="entry name" value="Rx_N"/>
    <property type="match status" value="1"/>
</dbReference>
<dbReference type="GO" id="GO:0000166">
    <property type="term" value="F:nucleotide binding"/>
    <property type="evidence" value="ECO:0007669"/>
    <property type="project" value="UniProtKB-KW"/>
</dbReference>
<evidence type="ECO:0000259" key="4">
    <source>
        <dbReference type="Pfam" id="PF18052"/>
    </source>
</evidence>
<name>B9RV80_RICCO</name>
<dbReference type="AlphaFoldDB" id="B9RV80"/>